<dbReference type="EMBL" id="LAFY01001041">
    <property type="protein sequence ID" value="KJX95789.1"/>
    <property type="molecule type" value="Genomic_DNA"/>
</dbReference>
<feature type="region of interest" description="Disordered" evidence="1">
    <location>
        <begin position="72"/>
        <end position="107"/>
    </location>
</feature>
<keyword evidence="4" id="KW-1185">Reference proteome</keyword>
<keyword evidence="2" id="KW-0472">Membrane</keyword>
<dbReference type="STRING" id="1047168.A0A0F4GEM5"/>
<proteinExistence type="predicted"/>
<evidence type="ECO:0000313" key="3">
    <source>
        <dbReference type="EMBL" id="KJX95789.1"/>
    </source>
</evidence>
<comment type="caution">
    <text evidence="3">The sequence shown here is derived from an EMBL/GenBank/DDBJ whole genome shotgun (WGS) entry which is preliminary data.</text>
</comment>
<keyword evidence="2" id="KW-0812">Transmembrane</keyword>
<reference evidence="3 4" key="1">
    <citation type="submission" date="2015-03" db="EMBL/GenBank/DDBJ databases">
        <title>RNA-seq based gene annotation and comparative genomics of four Zymoseptoria species reveal species-specific pathogenicity related genes and transposable element activity.</title>
        <authorList>
            <person name="Grandaubert J."/>
            <person name="Bhattacharyya A."/>
            <person name="Stukenbrock E.H."/>
        </authorList>
    </citation>
    <scope>NUCLEOTIDE SEQUENCE [LARGE SCALE GENOMIC DNA]</scope>
    <source>
        <strain evidence="3 4">Zb18110</strain>
    </source>
</reference>
<dbReference type="PANTHER" id="PTHR39218:SF1">
    <property type="entry name" value="OXIDOREDUCTASE 14 KDA SUBUNIT, PUTATIVE (AFU_ORTHOLOGUE AFUA_1G12110)-RELATED"/>
    <property type="match status" value="1"/>
</dbReference>
<feature type="transmembrane region" description="Helical" evidence="2">
    <location>
        <begin position="33"/>
        <end position="50"/>
    </location>
</feature>
<organism evidence="3 4">
    <name type="scientific">Zymoseptoria brevis</name>
    <dbReference type="NCBI Taxonomy" id="1047168"/>
    <lineage>
        <taxon>Eukaryota</taxon>
        <taxon>Fungi</taxon>
        <taxon>Dikarya</taxon>
        <taxon>Ascomycota</taxon>
        <taxon>Pezizomycotina</taxon>
        <taxon>Dothideomycetes</taxon>
        <taxon>Dothideomycetidae</taxon>
        <taxon>Mycosphaerellales</taxon>
        <taxon>Mycosphaerellaceae</taxon>
        <taxon>Zymoseptoria</taxon>
    </lineage>
</organism>
<evidence type="ECO:0000313" key="4">
    <source>
        <dbReference type="Proteomes" id="UP000033647"/>
    </source>
</evidence>
<dbReference type="Proteomes" id="UP000033647">
    <property type="component" value="Unassembled WGS sequence"/>
</dbReference>
<protein>
    <submittedName>
        <fullName evidence="3">Uncharacterized protein</fullName>
    </submittedName>
</protein>
<gene>
    <name evidence="3" type="ORF">TI39_contig1050g00002</name>
</gene>
<dbReference type="PANTHER" id="PTHR39218">
    <property type="entry name" value="OXIDOREDUCTASE 14 KDA SUBUNIT, PUTATIVE (AFU_ORTHOLOGUE AFUA_1G12110)-RELATED"/>
    <property type="match status" value="1"/>
</dbReference>
<keyword evidence="2" id="KW-1133">Transmembrane helix</keyword>
<evidence type="ECO:0000256" key="1">
    <source>
        <dbReference type="SAM" id="MobiDB-lite"/>
    </source>
</evidence>
<sequence length="107" mass="12242">MVNKILFWSGFGLAVRFWQLGIEMRPFFSRQNWIIYPIYGGLGASFGYWLQGVEDKQMRFLGETRQRLIEKRRRRAEREGGLDAGSSAQKHGDGLFASPAAAEKQEA</sequence>
<name>A0A0F4GEM5_9PEZI</name>
<accession>A0A0F4GEM5</accession>
<dbReference type="AlphaFoldDB" id="A0A0F4GEM5"/>
<evidence type="ECO:0000256" key="2">
    <source>
        <dbReference type="SAM" id="Phobius"/>
    </source>
</evidence>
<dbReference type="OrthoDB" id="2141050at2759"/>